<feature type="non-terminal residue" evidence="1">
    <location>
        <position position="1"/>
    </location>
</feature>
<gene>
    <name evidence="1" type="ORF">g.5712</name>
</gene>
<name>A0A1B6HD55_9HEMI</name>
<evidence type="ECO:0008006" key="2">
    <source>
        <dbReference type="Google" id="ProtNLM"/>
    </source>
</evidence>
<sequence>NTNLILATLPLRHDKPELDEKLSYLNSEIEHLAESEDHVFILPLHLLPRHLYTSHGLHFNNKGKEKISLMIKEIFQNIKHKISNQHRDVIRSQVAYPNI</sequence>
<dbReference type="InterPro" id="IPR036514">
    <property type="entry name" value="SGNH_hydro_sf"/>
</dbReference>
<proteinExistence type="predicted"/>
<feature type="non-terminal residue" evidence="1">
    <location>
        <position position="99"/>
    </location>
</feature>
<dbReference type="AlphaFoldDB" id="A0A1B6HD55"/>
<dbReference type="Gene3D" id="3.40.50.1110">
    <property type="entry name" value="SGNH hydrolase"/>
    <property type="match status" value="1"/>
</dbReference>
<dbReference type="EMBL" id="GECU01035135">
    <property type="protein sequence ID" value="JAS72571.1"/>
    <property type="molecule type" value="Transcribed_RNA"/>
</dbReference>
<organism evidence="1">
    <name type="scientific">Homalodisca liturata</name>
    <dbReference type="NCBI Taxonomy" id="320908"/>
    <lineage>
        <taxon>Eukaryota</taxon>
        <taxon>Metazoa</taxon>
        <taxon>Ecdysozoa</taxon>
        <taxon>Arthropoda</taxon>
        <taxon>Hexapoda</taxon>
        <taxon>Insecta</taxon>
        <taxon>Pterygota</taxon>
        <taxon>Neoptera</taxon>
        <taxon>Paraneoptera</taxon>
        <taxon>Hemiptera</taxon>
        <taxon>Auchenorrhyncha</taxon>
        <taxon>Membracoidea</taxon>
        <taxon>Cicadellidae</taxon>
        <taxon>Cicadellinae</taxon>
        <taxon>Proconiini</taxon>
        <taxon>Homalodisca</taxon>
    </lineage>
</organism>
<accession>A0A1B6HD55</accession>
<reference evidence="1" key="1">
    <citation type="submission" date="2015-11" db="EMBL/GenBank/DDBJ databases">
        <title>De novo transcriptome assembly of four potential Pierce s Disease insect vectors from Arizona vineyards.</title>
        <authorList>
            <person name="Tassone E.E."/>
        </authorList>
    </citation>
    <scope>NUCLEOTIDE SEQUENCE</scope>
</reference>
<dbReference type="SUPFAM" id="SSF52266">
    <property type="entry name" value="SGNH hydrolase"/>
    <property type="match status" value="1"/>
</dbReference>
<evidence type="ECO:0000313" key="1">
    <source>
        <dbReference type="EMBL" id="JAS72571.1"/>
    </source>
</evidence>
<protein>
    <recommendedName>
        <fullName evidence="2">SGNH hydrolase-type esterase domain-containing protein</fullName>
    </recommendedName>
</protein>